<evidence type="ECO:0000313" key="1">
    <source>
        <dbReference type="EMBL" id="XCD09579.1"/>
    </source>
</evidence>
<dbReference type="EMBL" id="PP819608">
    <property type="protein sequence ID" value="XCD09579.1"/>
    <property type="molecule type" value="Genomic_DNA"/>
</dbReference>
<protein>
    <submittedName>
        <fullName evidence="1">Uncharacterized protein</fullName>
    </submittedName>
</protein>
<name>A0AAU8BB27_9CAUD</name>
<proteinExistence type="predicted"/>
<sequence>MISAKEARQKLRELHPSEIKCEDIMAELEHLIDLSIEDNKRRASMKVFTDQVSHTELEVAKEKLEELGYRVKYLPKGPLSTMSMTVNTFDFTEIEINVYF</sequence>
<organism evidence="1">
    <name type="scientific">Bacillus phage Adastra</name>
    <dbReference type="NCBI Taxonomy" id="3143958"/>
    <lineage>
        <taxon>Viruses</taxon>
        <taxon>Duplodnaviria</taxon>
        <taxon>Heunggongvirae</taxon>
        <taxon>Uroviricota</taxon>
        <taxon>Caudoviricetes</taxon>
        <taxon>Herelleviridae</taxon>
        <taxon>Spounavirinae</taxon>
        <taxon>Okubovirus</taxon>
    </lineage>
</organism>
<accession>A0AAU8BB27</accession>
<gene>
    <name evidence="1" type="ORF">Adastra031</name>
</gene>
<reference evidence="1" key="1">
    <citation type="submission" date="2024-05" db="EMBL/GenBank/DDBJ databases">
        <authorList>
            <person name="Herbig A.F."/>
            <person name="Pendergrass E.L."/>
        </authorList>
    </citation>
    <scope>NUCLEOTIDE SEQUENCE</scope>
</reference>